<sequence>MMSYFNMAVHGLAEQEPGEHICFTLYYFHGFRPVKAIAAAMGIGNRTFYDRLHRFARRAYQMAATIKRVQLEECAEKSAQQS</sequence>
<evidence type="ECO:0000313" key="1">
    <source>
        <dbReference type="EMBL" id="MCP1173782.1"/>
    </source>
</evidence>
<dbReference type="EMBL" id="JAMYWC010000004">
    <property type="protein sequence ID" value="MCP1173782.1"/>
    <property type="molecule type" value="Genomic_DNA"/>
</dbReference>
<dbReference type="InterPro" id="IPR036388">
    <property type="entry name" value="WH-like_DNA-bd_sf"/>
</dbReference>
<proteinExistence type="predicted"/>
<dbReference type="Proteomes" id="UP001162793">
    <property type="component" value="Unassembled WGS sequence"/>
</dbReference>
<dbReference type="Gene3D" id="1.10.10.10">
    <property type="entry name" value="Winged helix-like DNA-binding domain superfamily/Winged helix DNA-binding domain"/>
    <property type="match status" value="1"/>
</dbReference>
<dbReference type="AlphaFoldDB" id="A0AA41WV00"/>
<evidence type="ECO:0000313" key="2">
    <source>
        <dbReference type="Proteomes" id="UP001162793"/>
    </source>
</evidence>
<keyword evidence="2" id="KW-1185">Reference proteome</keyword>
<organism evidence="1 2">
    <name type="scientific">Ralstonia chuxiongensis</name>
    <dbReference type="NCBI Taxonomy" id="2957504"/>
    <lineage>
        <taxon>Bacteria</taxon>
        <taxon>Pseudomonadati</taxon>
        <taxon>Pseudomonadota</taxon>
        <taxon>Betaproteobacteria</taxon>
        <taxon>Burkholderiales</taxon>
        <taxon>Burkholderiaceae</taxon>
        <taxon>Ralstonia</taxon>
    </lineage>
</organism>
<name>A0AA41WV00_9RALS</name>
<accession>A0AA41WV00</accession>
<comment type="caution">
    <text evidence="1">The sequence shown here is derived from an EMBL/GenBank/DDBJ whole genome shotgun (WGS) entry which is preliminary data.</text>
</comment>
<gene>
    <name evidence="1" type="ORF">NKG59_15580</name>
</gene>
<reference evidence="2" key="1">
    <citation type="journal article" date="2023" name="Front. Microbiol.">
        <title>Ralstonia chuxiongensis sp. nov., Ralstonia mojiangensis sp. nov., and Ralstonia soli sp. nov., isolated from tobacco fields, are three novel species in the family Burkholderiaceae.</title>
        <authorList>
            <person name="Lu C.H."/>
            <person name="Zhang Y.Y."/>
            <person name="Jiang N."/>
            <person name="Chen W."/>
            <person name="Shao X."/>
            <person name="Zhao Z.M."/>
            <person name="Lu W.L."/>
            <person name="Hu X."/>
            <person name="Xi Y.X."/>
            <person name="Zou S.Y."/>
            <person name="Wei Q.J."/>
            <person name="Lin Z.L."/>
            <person name="Gong L."/>
            <person name="Gai X.T."/>
            <person name="Zhang L.Q."/>
            <person name="Li J.Y."/>
            <person name="Jin Y."/>
            <person name="Xia Z.Y."/>
        </authorList>
    </citation>
    <scope>NUCLEOTIDE SEQUENCE [LARGE SCALE GENOMIC DNA]</scope>
    <source>
        <strain evidence="2">21YRMH01-3</strain>
    </source>
</reference>
<protein>
    <submittedName>
        <fullName evidence="1">Uncharacterized protein</fullName>
    </submittedName>
</protein>